<name>A0AAW1JV33_POPJA</name>
<evidence type="ECO:0000313" key="4">
    <source>
        <dbReference type="Proteomes" id="UP001458880"/>
    </source>
</evidence>
<reference evidence="3 4" key="1">
    <citation type="journal article" date="2024" name="BMC Genomics">
        <title>De novo assembly and annotation of Popillia japonica's genome with initial clues to its potential as an invasive pest.</title>
        <authorList>
            <person name="Cucini C."/>
            <person name="Boschi S."/>
            <person name="Funari R."/>
            <person name="Cardaioli E."/>
            <person name="Iannotti N."/>
            <person name="Marturano G."/>
            <person name="Paoli F."/>
            <person name="Bruttini M."/>
            <person name="Carapelli A."/>
            <person name="Frati F."/>
            <person name="Nardi F."/>
        </authorList>
    </citation>
    <scope>NUCLEOTIDE SEQUENCE [LARGE SCALE GENOMIC DNA]</scope>
    <source>
        <strain evidence="3">DMR45628</strain>
    </source>
</reference>
<keyword evidence="2" id="KW-1133">Transmembrane helix</keyword>
<evidence type="ECO:0000256" key="1">
    <source>
        <dbReference type="SAM" id="MobiDB-lite"/>
    </source>
</evidence>
<feature type="transmembrane region" description="Helical" evidence="2">
    <location>
        <begin position="51"/>
        <end position="69"/>
    </location>
</feature>
<dbReference type="EMBL" id="JASPKY010000321">
    <property type="protein sequence ID" value="KAK9708796.1"/>
    <property type="molecule type" value="Genomic_DNA"/>
</dbReference>
<feature type="compositionally biased region" description="Basic and acidic residues" evidence="1">
    <location>
        <begin position="198"/>
        <end position="213"/>
    </location>
</feature>
<dbReference type="Pfam" id="PF16027">
    <property type="entry name" value="DUF4786"/>
    <property type="match status" value="1"/>
</dbReference>
<protein>
    <submittedName>
        <fullName evidence="3">Uncharacterized protein</fullName>
    </submittedName>
</protein>
<proteinExistence type="predicted"/>
<dbReference type="Proteomes" id="UP001458880">
    <property type="component" value="Unassembled WGS sequence"/>
</dbReference>
<gene>
    <name evidence="3" type="ORF">QE152_g27002</name>
</gene>
<evidence type="ECO:0000313" key="3">
    <source>
        <dbReference type="EMBL" id="KAK9708796.1"/>
    </source>
</evidence>
<keyword evidence="2" id="KW-0812">Transmembrane</keyword>
<organism evidence="3 4">
    <name type="scientific">Popillia japonica</name>
    <name type="common">Japanese beetle</name>
    <dbReference type="NCBI Taxonomy" id="7064"/>
    <lineage>
        <taxon>Eukaryota</taxon>
        <taxon>Metazoa</taxon>
        <taxon>Ecdysozoa</taxon>
        <taxon>Arthropoda</taxon>
        <taxon>Hexapoda</taxon>
        <taxon>Insecta</taxon>
        <taxon>Pterygota</taxon>
        <taxon>Neoptera</taxon>
        <taxon>Endopterygota</taxon>
        <taxon>Coleoptera</taxon>
        <taxon>Polyphaga</taxon>
        <taxon>Scarabaeiformia</taxon>
        <taxon>Scarabaeidae</taxon>
        <taxon>Rutelinae</taxon>
        <taxon>Popillia</taxon>
    </lineage>
</organism>
<dbReference type="AlphaFoldDB" id="A0AAW1JV33"/>
<keyword evidence="4" id="KW-1185">Reference proteome</keyword>
<feature type="region of interest" description="Disordered" evidence="1">
    <location>
        <begin position="193"/>
        <end position="221"/>
    </location>
</feature>
<accession>A0AAW1JV33</accession>
<keyword evidence="2" id="KW-0472">Membrane</keyword>
<comment type="caution">
    <text evidence="3">The sequence shown here is derived from an EMBL/GenBank/DDBJ whole genome shotgun (WGS) entry which is preliminary data.</text>
</comment>
<sequence>MEITANILEEKLREASSLGDVYEVQALIAQNVDINSKNVINNGCCSNNFHFCFRLIYATFIIVVIFLQLQSATSNRKSLKTHDVLAKIGFSKIRAPNSHHKKRVAVESRQHSRSDDSHMYIIKLPPNQHYYVHNRPNSLAREPSKNLPVGFKNNGRPAKIYHWNIPVLKKINSAKILHRTRLNNKATNFKNSDSWNDVLDKPAKDKKSKKGGDKMSNFKKQSFYVPTKPKKSSFFKYFPGNGKPKSFYVIDSSKKKAHYHRLLP</sequence>
<evidence type="ECO:0000256" key="2">
    <source>
        <dbReference type="SAM" id="Phobius"/>
    </source>
</evidence>
<dbReference type="InterPro" id="IPR031983">
    <property type="entry name" value="DUF4786"/>
</dbReference>